<name>A0A2P1EKL3_9VIRU</name>
<dbReference type="Proteomes" id="UP000289600">
    <property type="component" value="Segment"/>
</dbReference>
<dbReference type="PROSITE" id="PS50097">
    <property type="entry name" value="BTB"/>
    <property type="match status" value="1"/>
</dbReference>
<evidence type="ECO:0000256" key="1">
    <source>
        <dbReference type="ARBA" id="ARBA00006497"/>
    </source>
</evidence>
<gene>
    <name evidence="3" type="ORF">mc_39</name>
</gene>
<evidence type="ECO:0000313" key="3">
    <source>
        <dbReference type="EMBL" id="AVL94426.1"/>
    </source>
</evidence>
<organism evidence="3 4">
    <name type="scientific">Moumouvirus australiensis</name>
    <dbReference type="NCBI Taxonomy" id="2109587"/>
    <lineage>
        <taxon>Viruses</taxon>
        <taxon>Varidnaviria</taxon>
        <taxon>Bamfordvirae</taxon>
        <taxon>Nucleocytoviricota</taxon>
        <taxon>Megaviricetes</taxon>
        <taxon>Imitervirales</taxon>
        <taxon>Mimiviridae</taxon>
        <taxon>Megamimivirinae</taxon>
        <taxon>Moumouvirus</taxon>
        <taxon>Moumouvirus australiense</taxon>
    </lineage>
</organism>
<dbReference type="InterPro" id="IPR011333">
    <property type="entry name" value="SKP1/BTB/POZ_sf"/>
</dbReference>
<evidence type="ECO:0000313" key="4">
    <source>
        <dbReference type="Proteomes" id="UP000289600"/>
    </source>
</evidence>
<dbReference type="SUPFAM" id="SSF54695">
    <property type="entry name" value="POZ domain"/>
    <property type="match status" value="1"/>
</dbReference>
<reference evidence="4" key="1">
    <citation type="submission" date="2018-01" db="EMBL/GenBank/DDBJ databases">
        <title>Testimony of 'menage a trois' revealed by the proteome of Megavirus virophage.</title>
        <authorList>
            <person name="Jeudy S."/>
            <person name="Bertaux L."/>
            <person name="Alempic J.-M."/>
            <person name="Lartigue A."/>
            <person name="Legendre M."/>
            <person name="Philippe N."/>
            <person name="Beucher L."/>
            <person name="Biondi E."/>
            <person name="Juul S."/>
            <person name="Turner D."/>
            <person name="Coute Y."/>
            <person name="Claverie J.-M."/>
            <person name="Abergel C."/>
        </authorList>
    </citation>
    <scope>NUCLEOTIDE SEQUENCE [LARGE SCALE GENOMIC DNA]</scope>
</reference>
<dbReference type="CDD" id="cd18186">
    <property type="entry name" value="BTB_POZ_ZBTB_KLHL-like"/>
    <property type="match status" value="1"/>
</dbReference>
<dbReference type="SUPFAM" id="SSF69322">
    <property type="entry name" value="Tricorn protease domain 2"/>
    <property type="match status" value="1"/>
</dbReference>
<proteinExistence type="inferred from homology"/>
<keyword evidence="4" id="KW-1185">Reference proteome</keyword>
<sequence>MDFSKVFDSEILSDVKLILIDRNNNKKSLNLHKIILYTGSSFFEKMFDKFKEKNQSEIVLEVFDVDIFSDVLKSFYGFEIKIKKNWKYQLGNYICHQYLLLECELPETLKIPENEFEEFLDITQLLEYTDRVIKIVADNLPFDFDLNKLSIELIKEIEKFYVDYQILTFDNKNINIVDINNNKINTIIKGDLCSLDYIKDFDIILTKKTKNCEYIYYDSSGNLLDLSKINEDNNKYKYLSENLNNKHFKYVKNLLGENQNYQYFNYSPDYKNIVFVTYSFGDGYDSDDERYWSRCLYIYNIDKKKLKNIYTIINRNSSKYIQEQPLFFNDKIIFLEGNYKSSEIKIYSINNRTIKTIGKIDSDSEIKYNGEDLILITTDQKNSVFSLSKNKIVNEFYFKREMDGINFISEEIIIAYEIKGKRTHIYVYNIITGSLIKKSKIELKIKDIKCTSISSPIKNKLMKYLNDLKE</sequence>
<protein>
    <submittedName>
        <fullName evidence="3">Putative BTB/POZ domain-containing protein</fullName>
    </submittedName>
</protein>
<feature type="domain" description="BTB" evidence="2">
    <location>
        <begin position="13"/>
        <end position="84"/>
    </location>
</feature>
<dbReference type="InterPro" id="IPR000210">
    <property type="entry name" value="BTB/POZ_dom"/>
</dbReference>
<dbReference type="Gene3D" id="3.30.710.10">
    <property type="entry name" value="Potassium Channel Kv1.1, Chain A"/>
    <property type="match status" value="1"/>
</dbReference>
<dbReference type="EMBL" id="MG807320">
    <property type="protein sequence ID" value="AVL94426.1"/>
    <property type="molecule type" value="Genomic_DNA"/>
</dbReference>
<evidence type="ECO:0000259" key="2">
    <source>
        <dbReference type="PROSITE" id="PS50097"/>
    </source>
</evidence>
<accession>A0A2P1EKL3</accession>
<comment type="similarity">
    <text evidence="1">Belongs to the mimivirus BTB/WD family.</text>
</comment>
<dbReference type="Pfam" id="PF00651">
    <property type="entry name" value="BTB"/>
    <property type="match status" value="1"/>
</dbReference>